<dbReference type="PRINTS" id="PR00081">
    <property type="entry name" value="GDHRDH"/>
</dbReference>
<dbReference type="AlphaFoldDB" id="A0A563VWX0"/>
<dbReference type="CDD" id="cd05233">
    <property type="entry name" value="SDR_c"/>
    <property type="match status" value="1"/>
</dbReference>
<dbReference type="OrthoDB" id="9775296at2"/>
<dbReference type="PANTHER" id="PTHR44196:SF1">
    <property type="entry name" value="DEHYDROGENASE_REDUCTASE SDR FAMILY MEMBER 7B"/>
    <property type="match status" value="1"/>
</dbReference>
<dbReference type="EMBL" id="CAACVJ010000318">
    <property type="protein sequence ID" value="VEP15911.1"/>
    <property type="molecule type" value="Genomic_DNA"/>
</dbReference>
<keyword evidence="2" id="KW-0560">Oxidoreductase</keyword>
<dbReference type="PRINTS" id="PR00080">
    <property type="entry name" value="SDRFAMILY"/>
</dbReference>
<dbReference type="GO" id="GO:0016020">
    <property type="term" value="C:membrane"/>
    <property type="evidence" value="ECO:0007669"/>
    <property type="project" value="TreeGrafter"/>
</dbReference>
<keyword evidence="5" id="KW-1185">Reference proteome</keyword>
<dbReference type="PIRSF" id="PIRSF000126">
    <property type="entry name" value="11-beta-HSD1"/>
    <property type="match status" value="1"/>
</dbReference>
<accession>A0A563VWX0</accession>
<dbReference type="InterPro" id="IPR036291">
    <property type="entry name" value="NAD(P)-bd_dom_sf"/>
</dbReference>
<reference evidence="4 5" key="1">
    <citation type="submission" date="2019-01" db="EMBL/GenBank/DDBJ databases">
        <authorList>
            <person name="Brito A."/>
        </authorList>
    </citation>
    <scope>NUCLEOTIDE SEQUENCE [LARGE SCALE GENOMIC DNA]</scope>
    <source>
        <strain evidence="4">1</strain>
    </source>
</reference>
<dbReference type="InterPro" id="IPR002347">
    <property type="entry name" value="SDR_fam"/>
</dbReference>
<evidence type="ECO:0000256" key="2">
    <source>
        <dbReference type="ARBA" id="ARBA00023002"/>
    </source>
</evidence>
<evidence type="ECO:0000313" key="4">
    <source>
        <dbReference type="EMBL" id="VEP15911.1"/>
    </source>
</evidence>
<dbReference type="PROSITE" id="PS00061">
    <property type="entry name" value="ADH_SHORT"/>
    <property type="match status" value="1"/>
</dbReference>
<dbReference type="FunFam" id="3.40.50.720:FF:000047">
    <property type="entry name" value="NADP-dependent L-serine/L-allo-threonine dehydrogenase"/>
    <property type="match status" value="1"/>
</dbReference>
<dbReference type="Gene3D" id="3.40.50.720">
    <property type="entry name" value="NAD(P)-binding Rossmann-like Domain"/>
    <property type="match status" value="1"/>
</dbReference>
<dbReference type="Pfam" id="PF00106">
    <property type="entry name" value="adh_short"/>
    <property type="match status" value="1"/>
</dbReference>
<dbReference type="SUPFAM" id="SSF51735">
    <property type="entry name" value="NAD(P)-binding Rossmann-fold domains"/>
    <property type="match status" value="1"/>
</dbReference>
<dbReference type="RefSeq" id="WP_144874746.1">
    <property type="nucleotide sequence ID" value="NZ_LR214121.1"/>
</dbReference>
<protein>
    <submittedName>
        <fullName evidence="4">Short-chain dehydrogenase/reductase SDR</fullName>
    </submittedName>
</protein>
<name>A0A563VWX0_9CYAN</name>
<organism evidence="4 5">
    <name type="scientific">Hyella patelloides LEGE 07179</name>
    <dbReference type="NCBI Taxonomy" id="945734"/>
    <lineage>
        <taxon>Bacteria</taxon>
        <taxon>Bacillati</taxon>
        <taxon>Cyanobacteriota</taxon>
        <taxon>Cyanophyceae</taxon>
        <taxon>Pleurocapsales</taxon>
        <taxon>Hyellaceae</taxon>
        <taxon>Hyella</taxon>
    </lineage>
</organism>
<dbReference type="InterPro" id="IPR020904">
    <property type="entry name" value="Sc_DH/Rdtase_CS"/>
</dbReference>
<evidence type="ECO:0000256" key="1">
    <source>
        <dbReference type="ARBA" id="ARBA00006484"/>
    </source>
</evidence>
<dbReference type="GO" id="GO:0016616">
    <property type="term" value="F:oxidoreductase activity, acting on the CH-OH group of donors, NAD or NADP as acceptor"/>
    <property type="evidence" value="ECO:0007669"/>
    <property type="project" value="UniProtKB-ARBA"/>
</dbReference>
<evidence type="ECO:0000256" key="3">
    <source>
        <dbReference type="RuleBase" id="RU000363"/>
    </source>
</evidence>
<sequence length="262" mass="28562">MSPTAFITGASQGIGKATALLFAKNGYDLVITARTKDKLEAVAEEIRSLNRQVLAISTDVGNHSALEALINLGLERFSQIDVLVNNAGICMTAPMAKTTIEDWQTIINVNLWGYIHTINLMLPHFLERKQGSIINVGSFGGKVPLPNMTAYCTSKYAVTGLTETLRLELEPQGIHVSGVHPSVTNSDFLERAVFKDSDPEQMKQMLSSPFVSQPEDVAQAIWDAVKYPQAEVIVGSAKVPTFLNRLFPSITQGMLQLGTKTN</sequence>
<proteinExistence type="inferred from homology"/>
<dbReference type="PANTHER" id="PTHR44196">
    <property type="entry name" value="DEHYDROGENASE/REDUCTASE SDR FAMILY MEMBER 7B"/>
    <property type="match status" value="1"/>
</dbReference>
<evidence type="ECO:0000313" key="5">
    <source>
        <dbReference type="Proteomes" id="UP000320055"/>
    </source>
</evidence>
<dbReference type="Proteomes" id="UP000320055">
    <property type="component" value="Unassembled WGS sequence"/>
</dbReference>
<comment type="similarity">
    <text evidence="1 3">Belongs to the short-chain dehydrogenases/reductases (SDR) family.</text>
</comment>
<gene>
    <name evidence="4" type="ORF">H1P_3850003</name>
</gene>